<evidence type="ECO:0000313" key="1">
    <source>
        <dbReference type="EMBL" id="VAW50542.1"/>
    </source>
</evidence>
<sequence>MIFPVNMLQAMNQPALYWSLKHAHTTNAHGKIPIIQICQLQECIYGVFSMMSILSFQFTSV</sequence>
<organism evidence="1">
    <name type="scientific">hydrothermal vent metagenome</name>
    <dbReference type="NCBI Taxonomy" id="652676"/>
    <lineage>
        <taxon>unclassified sequences</taxon>
        <taxon>metagenomes</taxon>
        <taxon>ecological metagenomes</taxon>
    </lineage>
</organism>
<dbReference type="AlphaFoldDB" id="A0A3B0WGW6"/>
<reference evidence="1" key="1">
    <citation type="submission" date="2018-06" db="EMBL/GenBank/DDBJ databases">
        <authorList>
            <person name="Zhirakovskaya E."/>
        </authorList>
    </citation>
    <scope>NUCLEOTIDE SEQUENCE</scope>
</reference>
<protein>
    <submittedName>
        <fullName evidence="1">Uncharacterized protein</fullName>
    </submittedName>
</protein>
<name>A0A3B0WGW6_9ZZZZ</name>
<proteinExistence type="predicted"/>
<gene>
    <name evidence="1" type="ORF">MNBD_GAMMA06-85</name>
</gene>
<accession>A0A3B0WGW6</accession>
<dbReference type="EMBL" id="UOFD01000016">
    <property type="protein sequence ID" value="VAW50542.1"/>
    <property type="molecule type" value="Genomic_DNA"/>
</dbReference>